<feature type="transmembrane region" description="Helical" evidence="3">
    <location>
        <begin position="12"/>
        <end position="29"/>
    </location>
</feature>
<dbReference type="PANTHER" id="PTHR42693:SF53">
    <property type="entry name" value="ENDO-4-O-SULFATASE"/>
    <property type="match status" value="1"/>
</dbReference>
<dbReference type="EMBL" id="CP036434">
    <property type="protein sequence ID" value="QDV08459.1"/>
    <property type="molecule type" value="Genomic_DNA"/>
</dbReference>
<name>A0A518EWI9_9BACT</name>
<keyword evidence="3" id="KW-1133">Transmembrane helix</keyword>
<feature type="transmembrane region" description="Helical" evidence="3">
    <location>
        <begin position="73"/>
        <end position="90"/>
    </location>
</feature>
<sequence>MVRGDIGPWQRALRALGAGACVLLASAWIMRLPGIGDVTLGLLSERFGALTWVAAAGTVVGVMHASGRGTSGAWGGTLGAALVLLARYGLDADITRRRSACIALACIAIPWLLHAMLDARRRRTLPWLAVAAASAAGVLGLRAADLQPYRRSLPPLHAGDAVDAPANAPDIVLITLDTTRYDALLTAAPTLQAFASRSIAFPRTTAEAPFTHPSMASLLTSRTPLEHDSISTSPWIDPRLPTLATHLRGLGYRTAGFLDNPWLSPEFGISVGYEHLDRRTDLDRIEGWLENPKDARPALLHVHLFEPHGPYELRPEYLERLGRTIDPASRERLGATISADFIRAGEIPGAHDLGEPDFQWLETIYLTEVAAMDGWLASLFELLAARDPEGERTLIAITADHGEEFGDHGALHHSHTLYEELVHVPLFLRLPGHGVSVSHAPAQLIDVTPTLLEAAGLPPLPGAAGASLLGAVPEDRVQVSTRFHAHGAHLFSIRKGEWKLHLRVDAARDPRSEAIHFASEALPGSIELYRISSDPEEAVDLAAKTPEEAAGKVDELIEDLTRWQASVRLRIRADGGALDAESQRHLSRETYRELRKLGYSADDR</sequence>
<dbReference type="SUPFAM" id="SSF53649">
    <property type="entry name" value="Alkaline phosphatase-like"/>
    <property type="match status" value="1"/>
</dbReference>
<dbReference type="Proteomes" id="UP000320390">
    <property type="component" value="Chromosome"/>
</dbReference>
<keyword evidence="3" id="KW-0812">Transmembrane</keyword>
<proteinExistence type="inferred from homology"/>
<dbReference type="Gene3D" id="3.40.720.10">
    <property type="entry name" value="Alkaline Phosphatase, subunit A"/>
    <property type="match status" value="1"/>
</dbReference>
<organism evidence="5 6">
    <name type="scientific">Saltatorellus ferox</name>
    <dbReference type="NCBI Taxonomy" id="2528018"/>
    <lineage>
        <taxon>Bacteria</taxon>
        <taxon>Pseudomonadati</taxon>
        <taxon>Planctomycetota</taxon>
        <taxon>Planctomycetia</taxon>
        <taxon>Planctomycetia incertae sedis</taxon>
        <taxon>Saltatorellus</taxon>
    </lineage>
</organism>
<evidence type="ECO:0000256" key="2">
    <source>
        <dbReference type="ARBA" id="ARBA00022801"/>
    </source>
</evidence>
<dbReference type="GO" id="GO:0004065">
    <property type="term" value="F:arylsulfatase activity"/>
    <property type="evidence" value="ECO:0007669"/>
    <property type="project" value="TreeGrafter"/>
</dbReference>
<dbReference type="Gene3D" id="3.30.1120.10">
    <property type="match status" value="1"/>
</dbReference>
<dbReference type="EC" id="3.1.6.6" evidence="5"/>
<accession>A0A518EWI9</accession>
<evidence type="ECO:0000313" key="6">
    <source>
        <dbReference type="Proteomes" id="UP000320390"/>
    </source>
</evidence>
<reference evidence="5 6" key="1">
    <citation type="submission" date="2019-02" db="EMBL/GenBank/DDBJ databases">
        <title>Deep-cultivation of Planctomycetes and their phenomic and genomic characterization uncovers novel biology.</title>
        <authorList>
            <person name="Wiegand S."/>
            <person name="Jogler M."/>
            <person name="Boedeker C."/>
            <person name="Pinto D."/>
            <person name="Vollmers J."/>
            <person name="Rivas-Marin E."/>
            <person name="Kohn T."/>
            <person name="Peeters S.H."/>
            <person name="Heuer A."/>
            <person name="Rast P."/>
            <person name="Oberbeckmann S."/>
            <person name="Bunk B."/>
            <person name="Jeske O."/>
            <person name="Meyerdierks A."/>
            <person name="Storesund J.E."/>
            <person name="Kallscheuer N."/>
            <person name="Luecker S."/>
            <person name="Lage O.M."/>
            <person name="Pohl T."/>
            <person name="Merkel B.J."/>
            <person name="Hornburger P."/>
            <person name="Mueller R.-W."/>
            <person name="Bruemmer F."/>
            <person name="Labrenz M."/>
            <person name="Spormann A.M."/>
            <person name="Op den Camp H."/>
            <person name="Overmann J."/>
            <person name="Amann R."/>
            <person name="Jetten M.S.M."/>
            <person name="Mascher T."/>
            <person name="Medema M.H."/>
            <person name="Devos D.P."/>
            <person name="Kaster A.-K."/>
            <person name="Ovreas L."/>
            <person name="Rohde M."/>
            <person name="Galperin M.Y."/>
            <person name="Jogler C."/>
        </authorList>
    </citation>
    <scope>NUCLEOTIDE SEQUENCE [LARGE SCALE GENOMIC DNA]</scope>
    <source>
        <strain evidence="5 6">Poly30</strain>
    </source>
</reference>
<evidence type="ECO:0000259" key="4">
    <source>
        <dbReference type="Pfam" id="PF00884"/>
    </source>
</evidence>
<evidence type="ECO:0000313" key="5">
    <source>
        <dbReference type="EMBL" id="QDV08459.1"/>
    </source>
</evidence>
<dbReference type="GO" id="GO:0047753">
    <property type="term" value="F:choline-sulfatase activity"/>
    <property type="evidence" value="ECO:0007669"/>
    <property type="project" value="UniProtKB-EC"/>
</dbReference>
<dbReference type="InterPro" id="IPR000917">
    <property type="entry name" value="Sulfatase_N"/>
</dbReference>
<gene>
    <name evidence="5" type="primary">betC_8</name>
    <name evidence="5" type="ORF">Poly30_40060</name>
</gene>
<keyword evidence="2 5" id="KW-0378">Hydrolase</keyword>
<feature type="transmembrane region" description="Helical" evidence="3">
    <location>
        <begin position="49"/>
        <end position="66"/>
    </location>
</feature>
<comment type="similarity">
    <text evidence="1">Belongs to the sulfatase family.</text>
</comment>
<feature type="domain" description="Sulfatase N-terminal" evidence="4">
    <location>
        <begin position="169"/>
        <end position="456"/>
    </location>
</feature>
<feature type="transmembrane region" description="Helical" evidence="3">
    <location>
        <begin position="96"/>
        <end position="113"/>
    </location>
</feature>
<dbReference type="InterPro" id="IPR050738">
    <property type="entry name" value="Sulfatase"/>
</dbReference>
<keyword evidence="6" id="KW-1185">Reference proteome</keyword>
<protein>
    <submittedName>
        <fullName evidence="5">Choline-sulfatase</fullName>
        <ecNumber evidence="5">3.1.6.6</ecNumber>
    </submittedName>
</protein>
<feature type="transmembrane region" description="Helical" evidence="3">
    <location>
        <begin position="125"/>
        <end position="144"/>
    </location>
</feature>
<keyword evidence="3" id="KW-0472">Membrane</keyword>
<dbReference type="PANTHER" id="PTHR42693">
    <property type="entry name" value="ARYLSULFATASE FAMILY MEMBER"/>
    <property type="match status" value="1"/>
</dbReference>
<dbReference type="CDD" id="cd16148">
    <property type="entry name" value="sulfatase_like"/>
    <property type="match status" value="1"/>
</dbReference>
<dbReference type="Pfam" id="PF00884">
    <property type="entry name" value="Sulfatase"/>
    <property type="match status" value="1"/>
</dbReference>
<dbReference type="InterPro" id="IPR017850">
    <property type="entry name" value="Alkaline_phosphatase_core_sf"/>
</dbReference>
<evidence type="ECO:0000256" key="1">
    <source>
        <dbReference type="ARBA" id="ARBA00008779"/>
    </source>
</evidence>
<dbReference type="AlphaFoldDB" id="A0A518EWI9"/>
<evidence type="ECO:0000256" key="3">
    <source>
        <dbReference type="SAM" id="Phobius"/>
    </source>
</evidence>